<dbReference type="NCBIfam" id="TIGR00973">
    <property type="entry name" value="leuA_bact"/>
    <property type="match status" value="1"/>
</dbReference>
<dbReference type="HAMAP" id="MF_01025">
    <property type="entry name" value="LeuA_type1"/>
    <property type="match status" value="1"/>
</dbReference>
<keyword evidence="9 11" id="KW-0464">Manganese</keyword>
<dbReference type="Pfam" id="PF00682">
    <property type="entry name" value="HMGL-like"/>
    <property type="match status" value="1"/>
</dbReference>
<dbReference type="SUPFAM" id="SSF110921">
    <property type="entry name" value="2-isopropylmalate synthase LeuA, allosteric (dimerisation) domain"/>
    <property type="match status" value="1"/>
</dbReference>
<dbReference type="Pfam" id="PF08502">
    <property type="entry name" value="LeuA_dimer"/>
    <property type="match status" value="1"/>
</dbReference>
<keyword evidence="8 11" id="KW-0479">Metal-binding</keyword>
<dbReference type="InterPro" id="IPR002034">
    <property type="entry name" value="AIPM/Hcit_synth_CS"/>
</dbReference>
<dbReference type="Gene3D" id="1.10.238.260">
    <property type="match status" value="1"/>
</dbReference>
<keyword evidence="11" id="KW-0963">Cytoplasm</keyword>
<evidence type="ECO:0000256" key="6">
    <source>
        <dbReference type="ARBA" id="ARBA00022605"/>
    </source>
</evidence>
<keyword evidence="14" id="KW-1185">Reference proteome</keyword>
<evidence type="ECO:0000256" key="5">
    <source>
        <dbReference type="ARBA" id="ARBA00022430"/>
    </source>
</evidence>
<evidence type="ECO:0000256" key="10">
    <source>
        <dbReference type="ARBA" id="ARBA00023304"/>
    </source>
</evidence>
<dbReference type="EMBL" id="CP089984">
    <property type="protein sequence ID" value="WXB18826.1"/>
    <property type="molecule type" value="Genomic_DNA"/>
</dbReference>
<comment type="cofactor">
    <cofactor evidence="11">
        <name>Mn(2+)</name>
        <dbReference type="ChEBI" id="CHEBI:29035"/>
    </cofactor>
</comment>
<dbReference type="InterPro" id="IPR013709">
    <property type="entry name" value="2-isopropylmalate_synth_dimer"/>
</dbReference>
<evidence type="ECO:0000256" key="11">
    <source>
        <dbReference type="HAMAP-Rule" id="MF_01025"/>
    </source>
</evidence>
<dbReference type="PROSITE" id="PS00815">
    <property type="entry name" value="AIPM_HOMOCIT_SYNTH_1"/>
    <property type="match status" value="1"/>
</dbReference>
<comment type="function">
    <text evidence="11">Catalyzes the condensation of the acetyl group of acetyl-CoA with 3-methyl-2-oxobutanoate (2-ketoisovalerate) to form 3-carboxy-3-hydroxy-4-methylpentanoate (2-isopropylmalate).</text>
</comment>
<dbReference type="GO" id="GO:0003852">
    <property type="term" value="F:2-isopropylmalate synthase activity"/>
    <property type="evidence" value="ECO:0007669"/>
    <property type="project" value="UniProtKB-EC"/>
</dbReference>
<dbReference type="PANTHER" id="PTHR10277:SF9">
    <property type="entry name" value="2-ISOPROPYLMALATE SYNTHASE 1, CHLOROPLASTIC-RELATED"/>
    <property type="match status" value="1"/>
</dbReference>
<feature type="binding site" evidence="11">
    <location>
        <position position="249"/>
    </location>
    <ligand>
        <name>Mn(2+)</name>
        <dbReference type="ChEBI" id="CHEBI:29035"/>
    </ligand>
</feature>
<dbReference type="InterPro" id="IPR000891">
    <property type="entry name" value="PYR_CT"/>
</dbReference>
<evidence type="ECO:0000256" key="9">
    <source>
        <dbReference type="ARBA" id="ARBA00023211"/>
    </source>
</evidence>
<evidence type="ECO:0000256" key="4">
    <source>
        <dbReference type="ARBA" id="ARBA00018198"/>
    </source>
</evidence>
<feature type="binding site" evidence="11">
    <location>
        <position position="215"/>
    </location>
    <ligand>
        <name>Mn(2+)</name>
        <dbReference type="ChEBI" id="CHEBI:29035"/>
    </ligand>
</feature>
<keyword evidence="7 11" id="KW-0808">Transferase</keyword>
<organism evidence="13 14">
    <name type="scientific">Pendulispora albinea</name>
    <dbReference type="NCBI Taxonomy" id="2741071"/>
    <lineage>
        <taxon>Bacteria</taxon>
        <taxon>Pseudomonadati</taxon>
        <taxon>Myxococcota</taxon>
        <taxon>Myxococcia</taxon>
        <taxon>Myxococcales</taxon>
        <taxon>Sorangiineae</taxon>
        <taxon>Pendulisporaceae</taxon>
        <taxon>Pendulispora</taxon>
    </lineage>
</organism>
<keyword evidence="10 11" id="KW-0100">Branched-chain amino acid biosynthesis</keyword>
<dbReference type="NCBIfam" id="NF002086">
    <property type="entry name" value="PRK00915.1-3"/>
    <property type="match status" value="1"/>
</dbReference>
<dbReference type="Pfam" id="PF22617">
    <property type="entry name" value="HCS_D2"/>
    <property type="match status" value="1"/>
</dbReference>
<evidence type="ECO:0000256" key="1">
    <source>
        <dbReference type="ARBA" id="ARBA00004689"/>
    </source>
</evidence>
<feature type="region of interest" description="Regulatory domain" evidence="11">
    <location>
        <begin position="402"/>
        <end position="562"/>
    </location>
</feature>
<reference evidence="13 14" key="1">
    <citation type="submission" date="2021-12" db="EMBL/GenBank/DDBJ databases">
        <title>Discovery of the Pendulisporaceae a myxobacterial family with distinct sporulation behavior and unique specialized metabolism.</title>
        <authorList>
            <person name="Garcia R."/>
            <person name="Popoff A."/>
            <person name="Bader C.D."/>
            <person name="Loehr J."/>
            <person name="Walesch S."/>
            <person name="Walt C."/>
            <person name="Boldt J."/>
            <person name="Bunk B."/>
            <person name="Haeckl F.J.F.P.J."/>
            <person name="Gunesch A.P."/>
            <person name="Birkelbach J."/>
            <person name="Nuebel U."/>
            <person name="Pietschmann T."/>
            <person name="Bach T."/>
            <person name="Mueller R."/>
        </authorList>
    </citation>
    <scope>NUCLEOTIDE SEQUENCE [LARGE SCALE GENOMIC DNA]</scope>
    <source>
        <strain evidence="13 14">MSr11954</strain>
    </source>
</reference>
<evidence type="ECO:0000313" key="13">
    <source>
        <dbReference type="EMBL" id="WXB18826.1"/>
    </source>
</evidence>
<gene>
    <name evidence="11" type="primary">leuA</name>
    <name evidence="13" type="ORF">LZC94_16505</name>
</gene>
<dbReference type="InterPro" id="IPR036230">
    <property type="entry name" value="LeuA_allosteric_dom_sf"/>
</dbReference>
<name>A0ABZ2M8I4_9BACT</name>
<comment type="subunit">
    <text evidence="11">Homodimer.</text>
</comment>
<comment type="similarity">
    <text evidence="2 11">Belongs to the alpha-IPM synthase/homocitrate synthase family. LeuA type 1 subfamily.</text>
</comment>
<proteinExistence type="inferred from homology"/>
<comment type="pathway">
    <text evidence="1 11">Amino-acid biosynthesis; L-leucine biosynthesis; L-leucine from 3-methyl-2-oxobutanoate: step 1/4.</text>
</comment>
<evidence type="ECO:0000256" key="8">
    <source>
        <dbReference type="ARBA" id="ARBA00022723"/>
    </source>
</evidence>
<accession>A0ABZ2M8I4</accession>
<sequence>MGNYVRIFDTTLRDGEQSPGATMTSSEKLEIAKALSRLGVDVIEAGFPAASPDDLAAVRAIAEHVGREPIEGRPSSEPPTIVGLARATKGDIDAAWEGIRPAKHPCLHTFLSTSDLHMKHKLRMSREQVLARIAEMVAYAKTLCPAIEFSPEDAGRSEPEFLYQVLDTAIRAGATTLNIPDTVGYTTPDEFGSLIAGIFANVPGIDDVIVSVHCHNDLGLATANTLAGIRAGARQAEVTINGIGERAGNTSLEEVVMALHTRAPKFGLTTGIDTTQLARVSRMVSTATGIVVQPNKAVVGANAFAHESGIHQDGMLKHEATYEIMRPETVGVTQTNLVLGKHSGRAALSARLVSMGYSFDGPALDRVFARFKALADRRKQVHDADLEALVHDEAAPDVEAFTLEGLLVGCGTMGMPTATVRLRCPDGKVRVHAAVGTGPVDAAYKAVDAIVQTRATLLEFTVRSVTEGIDALGEVAVRIRELHGHEGVRAQHDGPQARVFHGNGADTDIIVASVKAYLRAQNRLMAATGGVWDAPVSRRDGVVPMEVIDLQLVNGAEPSRAS</sequence>
<evidence type="ECO:0000256" key="2">
    <source>
        <dbReference type="ARBA" id="ARBA00009396"/>
    </source>
</evidence>
<dbReference type="EC" id="2.3.3.13" evidence="3 11"/>
<feature type="domain" description="Pyruvate carboxyltransferase" evidence="12">
    <location>
        <begin position="5"/>
        <end position="278"/>
    </location>
</feature>
<dbReference type="Gene3D" id="3.20.20.70">
    <property type="entry name" value="Aldolase class I"/>
    <property type="match status" value="1"/>
</dbReference>
<dbReference type="SMART" id="SM00917">
    <property type="entry name" value="LeuA_dimer"/>
    <property type="match status" value="1"/>
</dbReference>
<dbReference type="InterPro" id="IPR054691">
    <property type="entry name" value="LeuA/HCS_post-cat"/>
</dbReference>
<dbReference type="InterPro" id="IPR005671">
    <property type="entry name" value="LeuA_bact_synth"/>
</dbReference>
<dbReference type="CDD" id="cd07940">
    <property type="entry name" value="DRE_TIM_IPMS"/>
    <property type="match status" value="1"/>
</dbReference>
<feature type="binding site" evidence="11">
    <location>
        <position position="213"/>
    </location>
    <ligand>
        <name>Mn(2+)</name>
        <dbReference type="ChEBI" id="CHEBI:29035"/>
    </ligand>
</feature>
<dbReference type="PROSITE" id="PS50991">
    <property type="entry name" value="PYR_CT"/>
    <property type="match status" value="1"/>
</dbReference>
<dbReference type="RefSeq" id="WP_394828452.1">
    <property type="nucleotide sequence ID" value="NZ_CP089984.1"/>
</dbReference>
<evidence type="ECO:0000256" key="3">
    <source>
        <dbReference type="ARBA" id="ARBA00012973"/>
    </source>
</evidence>
<dbReference type="PROSITE" id="PS00816">
    <property type="entry name" value="AIPM_HOMOCIT_SYNTH_2"/>
    <property type="match status" value="1"/>
</dbReference>
<keyword evidence="6 11" id="KW-0028">Amino-acid biosynthesis</keyword>
<dbReference type="Proteomes" id="UP001370348">
    <property type="component" value="Chromosome"/>
</dbReference>
<dbReference type="InterPro" id="IPR050073">
    <property type="entry name" value="2-IPM_HCS-like"/>
</dbReference>
<dbReference type="Gene3D" id="3.30.160.270">
    <property type="match status" value="1"/>
</dbReference>
<evidence type="ECO:0000256" key="7">
    <source>
        <dbReference type="ARBA" id="ARBA00022679"/>
    </source>
</evidence>
<dbReference type="PANTHER" id="PTHR10277">
    <property type="entry name" value="HOMOCITRATE SYNTHASE-RELATED"/>
    <property type="match status" value="1"/>
</dbReference>
<protein>
    <recommendedName>
        <fullName evidence="4 11">2-isopropylmalate synthase</fullName>
        <ecNumber evidence="3 11">2.3.3.13</ecNumber>
    </recommendedName>
    <alternativeName>
        <fullName evidence="11">Alpha-IPM synthase</fullName>
    </alternativeName>
    <alternativeName>
        <fullName evidence="11">Alpha-isopropylmalate synthase</fullName>
    </alternativeName>
</protein>
<dbReference type="SUPFAM" id="SSF51569">
    <property type="entry name" value="Aldolase"/>
    <property type="match status" value="1"/>
</dbReference>
<evidence type="ECO:0000313" key="14">
    <source>
        <dbReference type="Proteomes" id="UP001370348"/>
    </source>
</evidence>
<keyword evidence="13" id="KW-0012">Acyltransferase</keyword>
<keyword evidence="5 11" id="KW-0432">Leucine biosynthesis</keyword>
<dbReference type="InterPro" id="IPR013785">
    <property type="entry name" value="Aldolase_TIM"/>
</dbReference>
<evidence type="ECO:0000259" key="12">
    <source>
        <dbReference type="PROSITE" id="PS50991"/>
    </source>
</evidence>
<feature type="binding site" evidence="11">
    <location>
        <position position="14"/>
    </location>
    <ligand>
        <name>Mn(2+)</name>
        <dbReference type="ChEBI" id="CHEBI:29035"/>
    </ligand>
</feature>
<comment type="catalytic activity">
    <reaction evidence="11">
        <text>3-methyl-2-oxobutanoate + acetyl-CoA + H2O = (2S)-2-isopropylmalate + CoA + H(+)</text>
        <dbReference type="Rhea" id="RHEA:21524"/>
        <dbReference type="ChEBI" id="CHEBI:1178"/>
        <dbReference type="ChEBI" id="CHEBI:11851"/>
        <dbReference type="ChEBI" id="CHEBI:15377"/>
        <dbReference type="ChEBI" id="CHEBI:15378"/>
        <dbReference type="ChEBI" id="CHEBI:57287"/>
        <dbReference type="ChEBI" id="CHEBI:57288"/>
        <dbReference type="EC" id="2.3.3.13"/>
    </reaction>
</comment>